<dbReference type="Pfam" id="PF00514">
    <property type="entry name" value="Arm"/>
    <property type="match status" value="1"/>
</dbReference>
<dbReference type="InterPro" id="IPR016024">
    <property type="entry name" value="ARM-type_fold"/>
</dbReference>
<comment type="similarity">
    <text evidence="1">Belongs to the importin alpha family.</text>
</comment>
<dbReference type="Proteomes" id="UP000813462">
    <property type="component" value="Unassembled WGS sequence"/>
</dbReference>
<evidence type="ECO:0008006" key="8">
    <source>
        <dbReference type="Google" id="ProtNLM"/>
    </source>
</evidence>
<evidence type="ECO:0000256" key="4">
    <source>
        <dbReference type="ARBA" id="ARBA00022927"/>
    </source>
</evidence>
<evidence type="ECO:0000256" key="1">
    <source>
        <dbReference type="ARBA" id="ARBA00010394"/>
    </source>
</evidence>
<organism evidence="6 7">
    <name type="scientific">Ziziphus jujuba var. spinosa</name>
    <dbReference type="NCBI Taxonomy" id="714518"/>
    <lineage>
        <taxon>Eukaryota</taxon>
        <taxon>Viridiplantae</taxon>
        <taxon>Streptophyta</taxon>
        <taxon>Embryophyta</taxon>
        <taxon>Tracheophyta</taxon>
        <taxon>Spermatophyta</taxon>
        <taxon>Magnoliopsida</taxon>
        <taxon>eudicotyledons</taxon>
        <taxon>Gunneridae</taxon>
        <taxon>Pentapetalae</taxon>
        <taxon>rosids</taxon>
        <taxon>fabids</taxon>
        <taxon>Rosales</taxon>
        <taxon>Rhamnaceae</taxon>
        <taxon>Paliureae</taxon>
        <taxon>Ziziphus</taxon>
    </lineage>
</organism>
<dbReference type="PANTHER" id="PTHR23316">
    <property type="entry name" value="IMPORTIN ALPHA"/>
    <property type="match status" value="1"/>
</dbReference>
<dbReference type="Gene3D" id="1.25.10.10">
    <property type="entry name" value="Leucine-rich Repeat Variant"/>
    <property type="match status" value="1"/>
</dbReference>
<gene>
    <name evidence="6" type="ORF">FEM48_Zijuj03G0179300</name>
</gene>
<dbReference type="PROSITE" id="PS50176">
    <property type="entry name" value="ARM_REPEAT"/>
    <property type="match status" value="1"/>
</dbReference>
<keyword evidence="3" id="KW-0677">Repeat</keyword>
<dbReference type="InterPro" id="IPR000225">
    <property type="entry name" value="Armadillo"/>
</dbReference>
<keyword evidence="4" id="KW-0653">Protein transport</keyword>
<dbReference type="EMBL" id="JAEACU010000003">
    <property type="protein sequence ID" value="KAH7538250.1"/>
    <property type="molecule type" value="Genomic_DNA"/>
</dbReference>
<evidence type="ECO:0000313" key="6">
    <source>
        <dbReference type="EMBL" id="KAH7538250.1"/>
    </source>
</evidence>
<comment type="caution">
    <text evidence="6">The sequence shown here is derived from an EMBL/GenBank/DDBJ whole genome shotgun (WGS) entry which is preliminary data.</text>
</comment>
<evidence type="ECO:0000313" key="7">
    <source>
        <dbReference type="Proteomes" id="UP000813462"/>
    </source>
</evidence>
<dbReference type="AlphaFoldDB" id="A0A978VRS5"/>
<reference evidence="6" key="1">
    <citation type="journal article" date="2021" name="Front. Plant Sci.">
        <title>Chromosome-Scale Genome Assembly for Chinese Sour Jujube and Insights Into Its Genome Evolution and Domestication Signature.</title>
        <authorList>
            <person name="Shen L.-Y."/>
            <person name="Luo H."/>
            <person name="Wang X.-L."/>
            <person name="Wang X.-M."/>
            <person name="Qiu X.-J."/>
            <person name="Liu H."/>
            <person name="Zhou S.-S."/>
            <person name="Jia K.-H."/>
            <person name="Nie S."/>
            <person name="Bao Y.-T."/>
            <person name="Zhang R.-G."/>
            <person name="Yun Q.-Z."/>
            <person name="Chai Y.-H."/>
            <person name="Lu J.-Y."/>
            <person name="Li Y."/>
            <person name="Zhao S.-W."/>
            <person name="Mao J.-F."/>
            <person name="Jia S.-G."/>
            <person name="Mao Y.-M."/>
        </authorList>
    </citation>
    <scope>NUCLEOTIDE SEQUENCE</scope>
    <source>
        <strain evidence="6">AT0</strain>
        <tissue evidence="6">Leaf</tissue>
    </source>
</reference>
<evidence type="ECO:0000256" key="5">
    <source>
        <dbReference type="PROSITE-ProRule" id="PRU00259"/>
    </source>
</evidence>
<evidence type="ECO:0000256" key="2">
    <source>
        <dbReference type="ARBA" id="ARBA00022448"/>
    </source>
</evidence>
<dbReference type="Pfam" id="PF16186">
    <property type="entry name" value="Arm_3"/>
    <property type="match status" value="1"/>
</dbReference>
<dbReference type="GO" id="GO:0015031">
    <property type="term" value="P:protein transport"/>
    <property type="evidence" value="ECO:0007669"/>
    <property type="project" value="UniProtKB-KW"/>
</dbReference>
<dbReference type="Pfam" id="PF13513">
    <property type="entry name" value="HEAT_EZ"/>
    <property type="match status" value="1"/>
</dbReference>
<evidence type="ECO:0000256" key="3">
    <source>
        <dbReference type="ARBA" id="ARBA00022737"/>
    </source>
</evidence>
<sequence length="360" mass="39935">MTFFHNDAICVEHNPPIDEVIKAAVVPWFVKFLGMYNMPQLQFEAAWALTNIASGTMKHTRKVIEHGAVPMFMKLLSSACDDDLRELAVWALGNLADALDRRDFVLCHGALVSLFAQLNEHSKLSMLRIATWTLSKFCCGKPPTPFVEVKLALPVLQQLICLNDEEVVANACWSFCYLSDGPNDMIQTVIDAAACRRVVELLFHPSVKVLIPALPTLGNIMRGDYALTKSVIEANIFLPLVLLLKDADFDIKEGAWAILNATSGCSHEQIRFLVSQGCINPLCHILICPDPDIVSVCLEGLENILKVGEADKEMGMNGGINLYAQMINENGGLDKIRSLKVHDNGKICEKALKILERYWV</sequence>
<proteinExistence type="inferred from homology"/>
<accession>A0A978VRS5</accession>
<dbReference type="SUPFAM" id="SSF48371">
    <property type="entry name" value="ARM repeat"/>
    <property type="match status" value="1"/>
</dbReference>
<name>A0A978VRS5_ZIZJJ</name>
<dbReference type="InterPro" id="IPR011989">
    <property type="entry name" value="ARM-like"/>
</dbReference>
<dbReference type="SMART" id="SM00185">
    <property type="entry name" value="ARM"/>
    <property type="match status" value="6"/>
</dbReference>
<feature type="repeat" description="ARM" evidence="5">
    <location>
        <begin position="67"/>
        <end position="96"/>
    </location>
</feature>
<dbReference type="InterPro" id="IPR032413">
    <property type="entry name" value="Arm_3"/>
</dbReference>
<protein>
    <recommendedName>
        <fullName evidence="8">Importin subunit alpha-1-like</fullName>
    </recommendedName>
</protein>
<keyword evidence="2" id="KW-0813">Transport</keyword>